<accession>A0ABQ3B4G1</accession>
<organism evidence="3 4">
    <name type="scientific">Cellvibrio zantedeschiae</name>
    <dbReference type="NCBI Taxonomy" id="1237077"/>
    <lineage>
        <taxon>Bacteria</taxon>
        <taxon>Pseudomonadati</taxon>
        <taxon>Pseudomonadota</taxon>
        <taxon>Gammaproteobacteria</taxon>
        <taxon>Cellvibrionales</taxon>
        <taxon>Cellvibrionaceae</taxon>
        <taxon>Cellvibrio</taxon>
    </lineage>
</organism>
<evidence type="ECO:0000313" key="4">
    <source>
        <dbReference type="Proteomes" id="UP000619761"/>
    </source>
</evidence>
<feature type="domain" description="BON" evidence="2">
    <location>
        <begin position="72"/>
        <end position="139"/>
    </location>
</feature>
<sequence>MNTDIHSHSDRTHEDDLDLSSIYPSPVELSLGQIIAKALLKNIPLFLITICLIFMVACTSTPKQESTGEYIDDTVITTRVKAAIASDDLLRATEVNVETYKGVVQLSGFVSSVEAQYQAVKLAKEVKGVKSVTNDMHVK</sequence>
<keyword evidence="1" id="KW-1133">Transmembrane helix</keyword>
<keyword evidence="1" id="KW-0472">Membrane</keyword>
<gene>
    <name evidence="3" type="ORF">GCM10011613_22970</name>
</gene>
<dbReference type="InterPro" id="IPR007055">
    <property type="entry name" value="BON_dom"/>
</dbReference>
<dbReference type="RefSeq" id="WP_189418746.1">
    <property type="nucleotide sequence ID" value="NZ_BMYZ01000002.1"/>
</dbReference>
<keyword evidence="1" id="KW-0812">Transmembrane</keyword>
<protein>
    <recommendedName>
        <fullName evidence="2">BON domain-containing protein</fullName>
    </recommendedName>
</protein>
<evidence type="ECO:0000256" key="1">
    <source>
        <dbReference type="SAM" id="Phobius"/>
    </source>
</evidence>
<dbReference type="SMART" id="SM00749">
    <property type="entry name" value="BON"/>
    <property type="match status" value="1"/>
</dbReference>
<evidence type="ECO:0000313" key="3">
    <source>
        <dbReference type="EMBL" id="GGY77796.1"/>
    </source>
</evidence>
<comment type="caution">
    <text evidence="3">The sequence shown here is derived from an EMBL/GenBank/DDBJ whole genome shotgun (WGS) entry which is preliminary data.</text>
</comment>
<dbReference type="InterPro" id="IPR051686">
    <property type="entry name" value="Lipoprotein_DolP"/>
</dbReference>
<dbReference type="PROSITE" id="PS50914">
    <property type="entry name" value="BON"/>
    <property type="match status" value="1"/>
</dbReference>
<dbReference type="EMBL" id="BMYZ01000002">
    <property type="protein sequence ID" value="GGY77796.1"/>
    <property type="molecule type" value="Genomic_DNA"/>
</dbReference>
<feature type="transmembrane region" description="Helical" evidence="1">
    <location>
        <begin position="39"/>
        <end position="57"/>
    </location>
</feature>
<dbReference type="PANTHER" id="PTHR34606">
    <property type="entry name" value="BON DOMAIN-CONTAINING PROTEIN"/>
    <property type="match status" value="1"/>
</dbReference>
<dbReference type="InterPro" id="IPR014004">
    <property type="entry name" value="Transpt-assoc_nodulatn_dom_bac"/>
</dbReference>
<evidence type="ECO:0000259" key="2">
    <source>
        <dbReference type="PROSITE" id="PS50914"/>
    </source>
</evidence>
<dbReference type="Pfam" id="PF04972">
    <property type="entry name" value="BON"/>
    <property type="match status" value="1"/>
</dbReference>
<keyword evidence="4" id="KW-1185">Reference proteome</keyword>
<dbReference type="Proteomes" id="UP000619761">
    <property type="component" value="Unassembled WGS sequence"/>
</dbReference>
<dbReference type="Gene3D" id="3.30.1340.30">
    <property type="match status" value="1"/>
</dbReference>
<proteinExistence type="predicted"/>
<name>A0ABQ3B4G1_9GAMM</name>
<dbReference type="PANTHER" id="PTHR34606:SF16">
    <property type="entry name" value="BON DOMAIN-CONTAINING PROTEIN"/>
    <property type="match status" value="1"/>
</dbReference>
<reference evidence="4" key="1">
    <citation type="journal article" date="2019" name="Int. J. Syst. Evol. Microbiol.">
        <title>The Global Catalogue of Microorganisms (GCM) 10K type strain sequencing project: providing services to taxonomists for standard genome sequencing and annotation.</title>
        <authorList>
            <consortium name="The Broad Institute Genomics Platform"/>
            <consortium name="The Broad Institute Genome Sequencing Center for Infectious Disease"/>
            <person name="Wu L."/>
            <person name="Ma J."/>
        </authorList>
    </citation>
    <scope>NUCLEOTIDE SEQUENCE [LARGE SCALE GENOMIC DNA]</scope>
    <source>
        <strain evidence="4">KCTC 32239</strain>
    </source>
</reference>